<organism evidence="2 3">
    <name type="scientific">Chionoecetes opilio</name>
    <name type="common">Atlantic snow crab</name>
    <name type="synonym">Cancer opilio</name>
    <dbReference type="NCBI Taxonomy" id="41210"/>
    <lineage>
        <taxon>Eukaryota</taxon>
        <taxon>Metazoa</taxon>
        <taxon>Ecdysozoa</taxon>
        <taxon>Arthropoda</taxon>
        <taxon>Crustacea</taxon>
        <taxon>Multicrustacea</taxon>
        <taxon>Malacostraca</taxon>
        <taxon>Eumalacostraca</taxon>
        <taxon>Eucarida</taxon>
        <taxon>Decapoda</taxon>
        <taxon>Pleocyemata</taxon>
        <taxon>Brachyura</taxon>
        <taxon>Eubrachyura</taxon>
        <taxon>Majoidea</taxon>
        <taxon>Majidae</taxon>
        <taxon>Chionoecetes</taxon>
    </lineage>
</organism>
<dbReference type="EMBL" id="JACEEZ010018302">
    <property type="protein sequence ID" value="KAG0717041.1"/>
    <property type="molecule type" value="Genomic_DNA"/>
</dbReference>
<sequence>MPRFESHGGHEIFPRFSPSMPKVGILPIVHLQKGYFNASIWSPGGSQPFWLGPNWLVTIFGPTNHHHLTTHQPTLSPQTPPWLDPPPGLPCTFHASSSALYQYSGGDLFRGWTDRYTHHHIKLFHRWLSLPFNPPPPRRLPLRSCHLHLQDVEASPPSYTLHTVTPRARLWSTQTPSPHSTSSSPAIHDPLRPLVHTTRGPFSTYQRGVGVTFSSGFPPTLVSQATRWLILRHEAGLDRCKHDTLTLPLLRGQNASSPGSAAPPGTTRSAMPSASPPWHYRSDSSPTVDKGKSPVSLMSPLPASAWGHDTP</sequence>
<comment type="caution">
    <text evidence="2">The sequence shown here is derived from an EMBL/GenBank/DDBJ whole genome shotgun (WGS) entry which is preliminary data.</text>
</comment>
<gene>
    <name evidence="2" type="ORF">GWK47_055242</name>
</gene>
<reference evidence="2" key="1">
    <citation type="submission" date="2020-07" db="EMBL/GenBank/DDBJ databases">
        <title>The High-quality genome of the commercially important snow crab, Chionoecetes opilio.</title>
        <authorList>
            <person name="Jeong J.-H."/>
            <person name="Ryu S."/>
        </authorList>
    </citation>
    <scope>NUCLEOTIDE SEQUENCE</scope>
    <source>
        <strain evidence="2">MADBK_172401_WGS</strain>
        <tissue evidence="2">Digestive gland</tissue>
    </source>
</reference>
<dbReference type="Proteomes" id="UP000770661">
    <property type="component" value="Unassembled WGS sequence"/>
</dbReference>
<evidence type="ECO:0000313" key="3">
    <source>
        <dbReference type="Proteomes" id="UP000770661"/>
    </source>
</evidence>
<accession>A0A8J4Y5C0</accession>
<protein>
    <submittedName>
        <fullName evidence="2">Uncharacterized protein</fullName>
    </submittedName>
</protein>
<proteinExistence type="predicted"/>
<feature type="compositionally biased region" description="Low complexity" evidence="1">
    <location>
        <begin position="172"/>
        <end position="185"/>
    </location>
</feature>
<name>A0A8J4Y5C0_CHIOP</name>
<keyword evidence="3" id="KW-1185">Reference proteome</keyword>
<evidence type="ECO:0000256" key="1">
    <source>
        <dbReference type="SAM" id="MobiDB-lite"/>
    </source>
</evidence>
<dbReference type="AlphaFoldDB" id="A0A8J4Y5C0"/>
<feature type="region of interest" description="Disordered" evidence="1">
    <location>
        <begin position="171"/>
        <end position="193"/>
    </location>
</feature>
<evidence type="ECO:0000313" key="2">
    <source>
        <dbReference type="EMBL" id="KAG0717041.1"/>
    </source>
</evidence>
<feature type="region of interest" description="Disordered" evidence="1">
    <location>
        <begin position="250"/>
        <end position="311"/>
    </location>
</feature>